<dbReference type="InterPro" id="IPR036257">
    <property type="entry name" value="Cyt_c_oxidase_su2_TM_sf"/>
</dbReference>
<dbReference type="EMBL" id="PIPP01000002">
    <property type="protein sequence ID" value="RUO37689.1"/>
    <property type="molecule type" value="Genomic_DNA"/>
</dbReference>
<dbReference type="GO" id="GO:0016491">
    <property type="term" value="F:oxidoreductase activity"/>
    <property type="evidence" value="ECO:0007669"/>
    <property type="project" value="InterPro"/>
</dbReference>
<dbReference type="PROSITE" id="PS50857">
    <property type="entry name" value="COX2_CUA"/>
    <property type="match status" value="1"/>
</dbReference>
<keyword evidence="13 19" id="KW-0472">Membrane</keyword>
<keyword evidence="6 17" id="KW-0812">Transmembrane</keyword>
<keyword evidence="11 16" id="KW-0408">Iron</keyword>
<feature type="domain" description="Cytochrome c" evidence="23">
    <location>
        <begin position="280"/>
        <end position="360"/>
    </location>
</feature>
<dbReference type="InterPro" id="IPR011759">
    <property type="entry name" value="Cyt_c_oxidase_su2_TM_dom"/>
</dbReference>
<dbReference type="PRINTS" id="PR01166">
    <property type="entry name" value="CYCOXIDASEII"/>
</dbReference>
<dbReference type="InterPro" id="IPR008972">
    <property type="entry name" value="Cupredoxin"/>
</dbReference>
<dbReference type="GO" id="GO:0004129">
    <property type="term" value="F:cytochrome-c oxidase activity"/>
    <property type="evidence" value="ECO:0007669"/>
    <property type="project" value="UniProtKB-EC"/>
</dbReference>
<evidence type="ECO:0000256" key="15">
    <source>
        <dbReference type="ARBA" id="ARBA00047816"/>
    </source>
</evidence>
<dbReference type="Gene3D" id="1.10.760.10">
    <property type="entry name" value="Cytochrome c-like domain"/>
    <property type="match status" value="1"/>
</dbReference>
<evidence type="ECO:0000256" key="4">
    <source>
        <dbReference type="ARBA" id="ARBA00022617"/>
    </source>
</evidence>
<comment type="subcellular location">
    <subcellularLocation>
        <location evidence="17">Cell membrane</location>
        <topology evidence="17">Multi-pass membrane protein</topology>
    </subcellularLocation>
    <subcellularLocation>
        <location evidence="1">Membrane</location>
        <topology evidence="1">Multi-pass membrane protein</topology>
    </subcellularLocation>
</comment>
<evidence type="ECO:0000256" key="9">
    <source>
        <dbReference type="ARBA" id="ARBA00022982"/>
    </source>
</evidence>
<comment type="function">
    <text evidence="14 18">Subunits I and II form the functional core of the enzyme complex. Electrons originating in cytochrome c are transferred via heme a and Cu(A) to the binuclear center formed by heme a3 and Cu(B).</text>
</comment>
<dbReference type="EC" id="7.1.1.9" evidence="18"/>
<keyword evidence="25" id="KW-1185">Reference proteome</keyword>
<feature type="domain" description="Cytochrome oxidase subunit II transmembrane region profile" evidence="22">
    <location>
        <begin position="23"/>
        <end position="118"/>
    </location>
</feature>
<evidence type="ECO:0000259" key="21">
    <source>
        <dbReference type="PROSITE" id="PS50857"/>
    </source>
</evidence>
<dbReference type="PANTHER" id="PTHR22888">
    <property type="entry name" value="CYTOCHROME C OXIDASE, SUBUNIT II"/>
    <property type="match status" value="1"/>
</dbReference>
<feature type="chain" id="PRO_5019328386" description="Cytochrome c oxidase subunit 2" evidence="20">
    <location>
        <begin position="24"/>
        <end position="381"/>
    </location>
</feature>
<keyword evidence="8" id="KW-1278">Translocase</keyword>
<dbReference type="SUPFAM" id="SSF81464">
    <property type="entry name" value="Cytochrome c oxidase subunit II-like, transmembrane region"/>
    <property type="match status" value="1"/>
</dbReference>
<comment type="catalytic activity">
    <reaction evidence="15 18">
        <text>4 Fe(II)-[cytochrome c] + O2 + 8 H(+)(in) = 4 Fe(III)-[cytochrome c] + 2 H2O + 4 H(+)(out)</text>
        <dbReference type="Rhea" id="RHEA:11436"/>
        <dbReference type="Rhea" id="RHEA-COMP:10350"/>
        <dbReference type="Rhea" id="RHEA-COMP:14399"/>
        <dbReference type="ChEBI" id="CHEBI:15377"/>
        <dbReference type="ChEBI" id="CHEBI:15378"/>
        <dbReference type="ChEBI" id="CHEBI:15379"/>
        <dbReference type="ChEBI" id="CHEBI:29033"/>
        <dbReference type="ChEBI" id="CHEBI:29034"/>
        <dbReference type="EC" id="7.1.1.9"/>
    </reaction>
</comment>
<dbReference type="Pfam" id="PF13442">
    <property type="entry name" value="Cytochrome_CBB3"/>
    <property type="match status" value="1"/>
</dbReference>
<keyword evidence="12 18" id="KW-0186">Copper</keyword>
<dbReference type="Proteomes" id="UP000286934">
    <property type="component" value="Unassembled WGS sequence"/>
</dbReference>
<sequence>MKVRLTSLFIGLVAMFTSAIASAGQGSQLNLTRGVTDISQTVYSLHMLVFYICVAIGVIVFGAMFISIYRHRKSRGVEPAKFHDNLRVEIAWTVIPFLILIGMAVPATITLLEMDDTADSDLSVLITGSQWRWHYSYLDYDVEFLSNMATQREQIYGRLPQTENYLLEVDRPLVVPVGKKIRFLITSDDVIHSWWVPEFAVKKDANPGYINEAWTRIDEPGIYRGQCAELCGRDHGFMPIVVIAKEPAEFEAWIQGEEQRLADAREEEERLLSMEMSEDELMSLGEQVYLSQCAACHQPNGQGVPGVFPGLAGVGVSVGDQNAHIDIVVNGSAGTAMQSFRNNLSMRELAAVITYERNAWGNNTGDLVQAADIHQFIQGNQ</sequence>
<evidence type="ECO:0000256" key="10">
    <source>
        <dbReference type="ARBA" id="ARBA00022989"/>
    </source>
</evidence>
<evidence type="ECO:0000259" key="22">
    <source>
        <dbReference type="PROSITE" id="PS50999"/>
    </source>
</evidence>
<evidence type="ECO:0000256" key="19">
    <source>
        <dbReference type="SAM" id="Phobius"/>
    </source>
</evidence>
<feature type="domain" description="Cytochrome oxidase subunit II copper A binding" evidence="21">
    <location>
        <begin position="119"/>
        <end position="256"/>
    </location>
</feature>
<comment type="similarity">
    <text evidence="2 17">Belongs to the cytochrome c oxidase subunit 2 family.</text>
</comment>
<evidence type="ECO:0000256" key="17">
    <source>
        <dbReference type="RuleBase" id="RU000456"/>
    </source>
</evidence>
<evidence type="ECO:0000256" key="18">
    <source>
        <dbReference type="RuleBase" id="RU004024"/>
    </source>
</evidence>
<proteinExistence type="inferred from homology"/>
<dbReference type="Gene3D" id="1.10.287.90">
    <property type="match status" value="1"/>
</dbReference>
<protein>
    <recommendedName>
        <fullName evidence="18">Cytochrome c oxidase subunit 2</fullName>
        <ecNumber evidence="18">7.1.1.9</ecNumber>
    </recommendedName>
</protein>
<evidence type="ECO:0000256" key="14">
    <source>
        <dbReference type="ARBA" id="ARBA00024688"/>
    </source>
</evidence>
<evidence type="ECO:0000313" key="24">
    <source>
        <dbReference type="EMBL" id="RUO37689.1"/>
    </source>
</evidence>
<evidence type="ECO:0000256" key="7">
    <source>
        <dbReference type="ARBA" id="ARBA00022723"/>
    </source>
</evidence>
<dbReference type="InterPro" id="IPR002429">
    <property type="entry name" value="CcO_II-like_C"/>
</dbReference>
<evidence type="ECO:0000256" key="13">
    <source>
        <dbReference type="ARBA" id="ARBA00023136"/>
    </source>
</evidence>
<keyword evidence="7 16" id="KW-0479">Metal-binding</keyword>
<evidence type="ECO:0000256" key="12">
    <source>
        <dbReference type="ARBA" id="ARBA00023008"/>
    </source>
</evidence>
<keyword evidence="4 16" id="KW-0349">Heme</keyword>
<dbReference type="SUPFAM" id="SSF46626">
    <property type="entry name" value="Cytochrome c"/>
    <property type="match status" value="1"/>
</dbReference>
<dbReference type="InterPro" id="IPR036909">
    <property type="entry name" value="Cyt_c-like_dom_sf"/>
</dbReference>
<dbReference type="PROSITE" id="PS51007">
    <property type="entry name" value="CYTC"/>
    <property type="match status" value="1"/>
</dbReference>
<comment type="caution">
    <text evidence="24">The sequence shown here is derived from an EMBL/GenBank/DDBJ whole genome shotgun (WGS) entry which is preliminary data.</text>
</comment>
<reference evidence="25" key="1">
    <citation type="journal article" date="2018" name="Front. Microbiol.">
        <title>Genome-Based Analysis Reveals the Taxonomy and Diversity of the Family Idiomarinaceae.</title>
        <authorList>
            <person name="Liu Y."/>
            <person name="Lai Q."/>
            <person name="Shao Z."/>
        </authorList>
    </citation>
    <scope>NUCLEOTIDE SEQUENCE [LARGE SCALE GENOMIC DNA]</scope>
    <source>
        <strain evidence="25">AIS</strain>
    </source>
</reference>
<keyword evidence="10 19" id="KW-1133">Transmembrane helix</keyword>
<dbReference type="Pfam" id="PF00116">
    <property type="entry name" value="COX2"/>
    <property type="match status" value="1"/>
</dbReference>
<keyword evidence="5 17" id="KW-0679">Respiratory chain</keyword>
<evidence type="ECO:0000256" key="8">
    <source>
        <dbReference type="ARBA" id="ARBA00022967"/>
    </source>
</evidence>
<evidence type="ECO:0000259" key="23">
    <source>
        <dbReference type="PROSITE" id="PS51007"/>
    </source>
</evidence>
<evidence type="ECO:0000256" key="6">
    <source>
        <dbReference type="ARBA" id="ARBA00022692"/>
    </source>
</evidence>
<accession>A0A432WVB3</accession>
<dbReference type="GO" id="GO:0042773">
    <property type="term" value="P:ATP synthesis coupled electron transport"/>
    <property type="evidence" value="ECO:0007669"/>
    <property type="project" value="TreeGrafter"/>
</dbReference>
<dbReference type="OrthoDB" id="9781261at2"/>
<dbReference type="PROSITE" id="PS50999">
    <property type="entry name" value="COX2_TM"/>
    <property type="match status" value="1"/>
</dbReference>
<dbReference type="SUPFAM" id="SSF49503">
    <property type="entry name" value="Cupredoxins"/>
    <property type="match status" value="1"/>
</dbReference>
<dbReference type="AlphaFoldDB" id="A0A432WVB3"/>
<dbReference type="InterPro" id="IPR001505">
    <property type="entry name" value="Copper_CuA"/>
</dbReference>
<feature type="signal peptide" evidence="20">
    <location>
        <begin position="1"/>
        <end position="23"/>
    </location>
</feature>
<dbReference type="Gene3D" id="2.60.40.420">
    <property type="entry name" value="Cupredoxins - blue copper proteins"/>
    <property type="match status" value="1"/>
</dbReference>
<evidence type="ECO:0000256" key="20">
    <source>
        <dbReference type="SAM" id="SignalP"/>
    </source>
</evidence>
<feature type="transmembrane region" description="Helical" evidence="19">
    <location>
        <begin position="90"/>
        <end position="112"/>
    </location>
</feature>
<evidence type="ECO:0000256" key="16">
    <source>
        <dbReference type="PROSITE-ProRule" id="PRU00433"/>
    </source>
</evidence>
<dbReference type="InterPro" id="IPR014222">
    <property type="entry name" value="Cyt_c_oxidase_su2"/>
</dbReference>
<gene>
    <name evidence="24" type="primary">coxB</name>
    <name evidence="24" type="ORF">CWE13_06995</name>
</gene>
<dbReference type="NCBIfam" id="TIGR02866">
    <property type="entry name" value="CoxB"/>
    <property type="match status" value="1"/>
</dbReference>
<feature type="transmembrane region" description="Helical" evidence="19">
    <location>
        <begin position="45"/>
        <end position="69"/>
    </location>
</feature>
<evidence type="ECO:0000256" key="3">
    <source>
        <dbReference type="ARBA" id="ARBA00022448"/>
    </source>
</evidence>
<evidence type="ECO:0000313" key="25">
    <source>
        <dbReference type="Proteomes" id="UP000286934"/>
    </source>
</evidence>
<dbReference type="GO" id="GO:0005886">
    <property type="term" value="C:plasma membrane"/>
    <property type="evidence" value="ECO:0007669"/>
    <property type="project" value="UniProtKB-SubCell"/>
</dbReference>
<dbReference type="GO" id="GO:0005507">
    <property type="term" value="F:copper ion binding"/>
    <property type="evidence" value="ECO:0007669"/>
    <property type="project" value="InterPro"/>
</dbReference>
<comment type="cofactor">
    <cofactor evidence="18">
        <name>Cu cation</name>
        <dbReference type="ChEBI" id="CHEBI:23378"/>
    </cofactor>
    <text evidence="18">Binds a copper A center.</text>
</comment>
<dbReference type="InterPro" id="IPR045187">
    <property type="entry name" value="CcO_II"/>
</dbReference>
<dbReference type="InterPro" id="IPR009056">
    <property type="entry name" value="Cyt_c-like_dom"/>
</dbReference>
<evidence type="ECO:0000256" key="11">
    <source>
        <dbReference type="ARBA" id="ARBA00023004"/>
    </source>
</evidence>
<name>A0A432WVB3_9GAMM</name>
<keyword evidence="9 17" id="KW-0249">Electron transport</keyword>
<keyword evidence="20" id="KW-0732">Signal</keyword>
<dbReference type="GO" id="GO:0020037">
    <property type="term" value="F:heme binding"/>
    <property type="evidence" value="ECO:0007669"/>
    <property type="project" value="InterPro"/>
</dbReference>
<dbReference type="PROSITE" id="PS00078">
    <property type="entry name" value="COX2"/>
    <property type="match status" value="1"/>
</dbReference>
<evidence type="ECO:0000256" key="1">
    <source>
        <dbReference type="ARBA" id="ARBA00004141"/>
    </source>
</evidence>
<organism evidence="24 25">
    <name type="scientific">Aliidiomarina shirensis</name>
    <dbReference type="NCBI Taxonomy" id="1048642"/>
    <lineage>
        <taxon>Bacteria</taxon>
        <taxon>Pseudomonadati</taxon>
        <taxon>Pseudomonadota</taxon>
        <taxon>Gammaproteobacteria</taxon>
        <taxon>Alteromonadales</taxon>
        <taxon>Idiomarinaceae</taxon>
        <taxon>Aliidiomarina</taxon>
    </lineage>
</organism>
<evidence type="ECO:0000256" key="5">
    <source>
        <dbReference type="ARBA" id="ARBA00022660"/>
    </source>
</evidence>
<keyword evidence="3 17" id="KW-0813">Transport</keyword>
<evidence type="ECO:0000256" key="2">
    <source>
        <dbReference type="ARBA" id="ARBA00007866"/>
    </source>
</evidence>
<dbReference type="PANTHER" id="PTHR22888:SF9">
    <property type="entry name" value="CYTOCHROME C OXIDASE SUBUNIT 2"/>
    <property type="match status" value="1"/>
</dbReference>
<dbReference type="Pfam" id="PF02790">
    <property type="entry name" value="COX2_TM"/>
    <property type="match status" value="1"/>
</dbReference>